<sequence length="151" mass="17451">MARSQETFNKKENEKKKQKKKQDKEQKKEERRANAEKGKGLEDMMAYLDEDGNITSTPPDPNRKKREINQEDIQIGIAREEDRPPVDKTRKGTVTFFNDSKGYGFIKDHDTQESIFVHVNALTNPIKENDRVTFEVEMGQKGPTAVRVKLV</sequence>
<keyword evidence="4" id="KW-1185">Reference proteome</keyword>
<dbReference type="GO" id="GO:0003676">
    <property type="term" value="F:nucleic acid binding"/>
    <property type="evidence" value="ECO:0007669"/>
    <property type="project" value="InterPro"/>
</dbReference>
<feature type="compositionally biased region" description="Basic and acidic residues" evidence="1">
    <location>
        <begin position="78"/>
        <end position="90"/>
    </location>
</feature>
<organism evidence="3 4">
    <name type="scientific">Adhaeribacter soli</name>
    <dbReference type="NCBI Taxonomy" id="2607655"/>
    <lineage>
        <taxon>Bacteria</taxon>
        <taxon>Pseudomonadati</taxon>
        <taxon>Bacteroidota</taxon>
        <taxon>Cytophagia</taxon>
        <taxon>Cytophagales</taxon>
        <taxon>Hymenobacteraceae</taxon>
        <taxon>Adhaeribacter</taxon>
    </lineage>
</organism>
<dbReference type="InterPro" id="IPR002059">
    <property type="entry name" value="CSP_DNA-bd"/>
</dbReference>
<feature type="compositionally biased region" description="Basic and acidic residues" evidence="1">
    <location>
        <begin position="22"/>
        <end position="42"/>
    </location>
</feature>
<name>A0A5N1IMI1_9BACT</name>
<evidence type="ECO:0000256" key="1">
    <source>
        <dbReference type="SAM" id="MobiDB-lite"/>
    </source>
</evidence>
<dbReference type="Gene3D" id="2.40.50.140">
    <property type="entry name" value="Nucleic acid-binding proteins"/>
    <property type="match status" value="1"/>
</dbReference>
<dbReference type="AlphaFoldDB" id="A0A5N1IMI1"/>
<dbReference type="EMBL" id="VTWT01000008">
    <property type="protein sequence ID" value="KAA9331224.1"/>
    <property type="molecule type" value="Genomic_DNA"/>
</dbReference>
<proteinExistence type="predicted"/>
<dbReference type="PRINTS" id="PR00050">
    <property type="entry name" value="COLDSHOCK"/>
</dbReference>
<gene>
    <name evidence="3" type="ORF">F0P94_15165</name>
</gene>
<feature type="domain" description="CSD" evidence="2">
    <location>
        <begin position="89"/>
        <end position="150"/>
    </location>
</feature>
<dbReference type="PANTHER" id="PTHR11544">
    <property type="entry name" value="COLD SHOCK DOMAIN CONTAINING PROTEINS"/>
    <property type="match status" value="1"/>
</dbReference>
<dbReference type="Proteomes" id="UP000326570">
    <property type="component" value="Unassembled WGS sequence"/>
</dbReference>
<dbReference type="PROSITE" id="PS51857">
    <property type="entry name" value="CSD_2"/>
    <property type="match status" value="1"/>
</dbReference>
<dbReference type="CDD" id="cd04458">
    <property type="entry name" value="CSP_CDS"/>
    <property type="match status" value="1"/>
</dbReference>
<evidence type="ECO:0000313" key="3">
    <source>
        <dbReference type="EMBL" id="KAA9331224.1"/>
    </source>
</evidence>
<dbReference type="SMART" id="SM00357">
    <property type="entry name" value="CSP"/>
    <property type="match status" value="1"/>
</dbReference>
<dbReference type="RefSeq" id="WP_150904747.1">
    <property type="nucleotide sequence ID" value="NZ_VTWT01000008.1"/>
</dbReference>
<comment type="caution">
    <text evidence="3">The sequence shown here is derived from an EMBL/GenBank/DDBJ whole genome shotgun (WGS) entry which is preliminary data.</text>
</comment>
<accession>A0A5N1IMI1</accession>
<reference evidence="3 4" key="1">
    <citation type="submission" date="2019-09" db="EMBL/GenBank/DDBJ databases">
        <title>Genome sequence of Adhaeribacter sp. M2.</title>
        <authorList>
            <person name="Srinivasan S."/>
        </authorList>
    </citation>
    <scope>NUCLEOTIDE SEQUENCE [LARGE SCALE GENOMIC DNA]</scope>
    <source>
        <strain evidence="3 4">M2</strain>
    </source>
</reference>
<feature type="region of interest" description="Disordered" evidence="1">
    <location>
        <begin position="1"/>
        <end position="93"/>
    </location>
</feature>
<evidence type="ECO:0000313" key="4">
    <source>
        <dbReference type="Proteomes" id="UP000326570"/>
    </source>
</evidence>
<evidence type="ECO:0000259" key="2">
    <source>
        <dbReference type="PROSITE" id="PS51857"/>
    </source>
</evidence>
<dbReference type="InterPro" id="IPR050181">
    <property type="entry name" value="Cold_shock_domain"/>
</dbReference>
<dbReference type="SUPFAM" id="SSF50249">
    <property type="entry name" value="Nucleic acid-binding proteins"/>
    <property type="match status" value="1"/>
</dbReference>
<protein>
    <submittedName>
        <fullName evidence="3">Cold shock domain-containing protein</fullName>
    </submittedName>
</protein>
<dbReference type="Pfam" id="PF00313">
    <property type="entry name" value="CSD"/>
    <property type="match status" value="1"/>
</dbReference>
<dbReference type="InterPro" id="IPR011129">
    <property type="entry name" value="CSD"/>
</dbReference>
<dbReference type="GO" id="GO:0005829">
    <property type="term" value="C:cytosol"/>
    <property type="evidence" value="ECO:0007669"/>
    <property type="project" value="UniProtKB-ARBA"/>
</dbReference>
<dbReference type="InterPro" id="IPR012340">
    <property type="entry name" value="NA-bd_OB-fold"/>
</dbReference>